<feature type="transmembrane region" description="Helical" evidence="8">
    <location>
        <begin position="188"/>
        <end position="204"/>
    </location>
</feature>
<keyword evidence="5 8" id="KW-0812">Transmembrane</keyword>
<feature type="transmembrane region" description="Helical" evidence="8">
    <location>
        <begin position="132"/>
        <end position="151"/>
    </location>
</feature>
<evidence type="ECO:0000313" key="9">
    <source>
        <dbReference type="EMBL" id="GAA3708076.1"/>
    </source>
</evidence>
<reference evidence="10" key="1">
    <citation type="journal article" date="2019" name="Int. J. Syst. Evol. Microbiol.">
        <title>The Global Catalogue of Microorganisms (GCM) 10K type strain sequencing project: providing services to taxonomists for standard genome sequencing and annotation.</title>
        <authorList>
            <consortium name="The Broad Institute Genomics Platform"/>
            <consortium name="The Broad Institute Genome Sequencing Center for Infectious Disease"/>
            <person name="Wu L."/>
            <person name="Ma J."/>
        </authorList>
    </citation>
    <scope>NUCLEOTIDE SEQUENCE [LARGE SCALE GENOMIC DNA]</scope>
    <source>
        <strain evidence="10">JCM 16548</strain>
    </source>
</reference>
<evidence type="ECO:0000256" key="6">
    <source>
        <dbReference type="ARBA" id="ARBA00022989"/>
    </source>
</evidence>
<keyword evidence="3" id="KW-0813">Transport</keyword>
<comment type="similarity">
    <text evidence="2 8">Belongs to the 4-toluene sulfonate uptake permease (TSUP) (TC 2.A.102) family.</text>
</comment>
<keyword evidence="4 8" id="KW-1003">Cell membrane</keyword>
<gene>
    <name evidence="9" type="ORF">GCM10022204_27650</name>
</gene>
<keyword evidence="10" id="KW-1185">Reference proteome</keyword>
<dbReference type="InterPro" id="IPR052017">
    <property type="entry name" value="TSUP"/>
</dbReference>
<keyword evidence="6 8" id="KW-1133">Transmembrane helix</keyword>
<evidence type="ECO:0000313" key="10">
    <source>
        <dbReference type="Proteomes" id="UP001500051"/>
    </source>
</evidence>
<accession>A0ABP7DRG0</accession>
<feature type="transmembrane region" description="Helical" evidence="8">
    <location>
        <begin position="236"/>
        <end position="254"/>
    </location>
</feature>
<protein>
    <recommendedName>
        <fullName evidence="8">Probable membrane transporter protein</fullName>
    </recommendedName>
</protein>
<comment type="subcellular location">
    <subcellularLocation>
        <location evidence="1 8">Cell membrane</location>
        <topology evidence="1 8">Multi-pass membrane protein</topology>
    </subcellularLocation>
</comment>
<dbReference type="PANTHER" id="PTHR30269">
    <property type="entry name" value="TRANSMEMBRANE PROTEIN YFCA"/>
    <property type="match status" value="1"/>
</dbReference>
<dbReference type="Pfam" id="PF01925">
    <property type="entry name" value="TauE"/>
    <property type="match status" value="1"/>
</dbReference>
<feature type="transmembrane region" description="Helical" evidence="8">
    <location>
        <begin position="210"/>
        <end position="229"/>
    </location>
</feature>
<sequence>MSWWELLLVALAGGGAGLINAVVGTGTLITFPTLLALGVPPVLANVSNSIGLAPGSLSAALASKPDLVGQRDRIIRYGAASLLGSIVGAFLLLWLPPSAFTAIVPVLIGLGCVLVIIGPWLTRRIAARRERLGVTGVSAVGPPWLFAAIVFTGMYGGYFGAAQGVLVMAIMGIAVAETLPRINGLKNVLVMTANAVAGIVFVIISEVDWWIVLALAVGSVLGAQVGARIGRKLPPVVYRVVIVAVGVVAIVTLVR</sequence>
<organism evidence="9 10">
    <name type="scientific">Microlunatus aurantiacus</name>
    <dbReference type="NCBI Taxonomy" id="446786"/>
    <lineage>
        <taxon>Bacteria</taxon>
        <taxon>Bacillati</taxon>
        <taxon>Actinomycetota</taxon>
        <taxon>Actinomycetes</taxon>
        <taxon>Propionibacteriales</taxon>
        <taxon>Propionibacteriaceae</taxon>
        <taxon>Microlunatus</taxon>
    </lineage>
</organism>
<evidence type="ECO:0000256" key="2">
    <source>
        <dbReference type="ARBA" id="ARBA00009142"/>
    </source>
</evidence>
<feature type="transmembrane region" description="Helical" evidence="8">
    <location>
        <begin position="100"/>
        <end position="120"/>
    </location>
</feature>
<evidence type="ECO:0000256" key="5">
    <source>
        <dbReference type="ARBA" id="ARBA00022692"/>
    </source>
</evidence>
<dbReference type="EMBL" id="BAAAYX010000013">
    <property type="protein sequence ID" value="GAA3708076.1"/>
    <property type="molecule type" value="Genomic_DNA"/>
</dbReference>
<feature type="transmembrane region" description="Helical" evidence="8">
    <location>
        <begin position="157"/>
        <end position="176"/>
    </location>
</feature>
<evidence type="ECO:0000256" key="3">
    <source>
        <dbReference type="ARBA" id="ARBA00022448"/>
    </source>
</evidence>
<evidence type="ECO:0000256" key="4">
    <source>
        <dbReference type="ARBA" id="ARBA00022475"/>
    </source>
</evidence>
<comment type="caution">
    <text evidence="9">The sequence shown here is derived from an EMBL/GenBank/DDBJ whole genome shotgun (WGS) entry which is preliminary data.</text>
</comment>
<proteinExistence type="inferred from homology"/>
<feature type="transmembrane region" description="Helical" evidence="8">
    <location>
        <begin position="45"/>
        <end position="62"/>
    </location>
</feature>
<evidence type="ECO:0000256" key="8">
    <source>
        <dbReference type="RuleBase" id="RU363041"/>
    </source>
</evidence>
<dbReference type="Proteomes" id="UP001500051">
    <property type="component" value="Unassembled WGS sequence"/>
</dbReference>
<name>A0ABP7DRG0_9ACTN</name>
<evidence type="ECO:0000256" key="1">
    <source>
        <dbReference type="ARBA" id="ARBA00004651"/>
    </source>
</evidence>
<evidence type="ECO:0000256" key="7">
    <source>
        <dbReference type="ARBA" id="ARBA00023136"/>
    </source>
</evidence>
<dbReference type="PANTHER" id="PTHR30269:SF0">
    <property type="entry name" value="MEMBRANE TRANSPORTER PROTEIN YFCA-RELATED"/>
    <property type="match status" value="1"/>
</dbReference>
<dbReference type="RefSeq" id="WP_344812975.1">
    <property type="nucleotide sequence ID" value="NZ_BAAAYX010000013.1"/>
</dbReference>
<dbReference type="InterPro" id="IPR002781">
    <property type="entry name" value="TM_pro_TauE-like"/>
</dbReference>
<feature type="transmembrane region" description="Helical" evidence="8">
    <location>
        <begin position="74"/>
        <end position="94"/>
    </location>
</feature>
<keyword evidence="7 8" id="KW-0472">Membrane</keyword>